<reference evidence="1 2" key="1">
    <citation type="submission" date="2017-02" db="EMBL/GenBank/DDBJ databases">
        <title>Genomes of Trichoderma spp. with biocontrol activity.</title>
        <authorList>
            <person name="Gardiner D."/>
            <person name="Kazan K."/>
            <person name="Vos C."/>
            <person name="Harvey P."/>
        </authorList>
    </citation>
    <scope>NUCLEOTIDE SEQUENCE [LARGE SCALE GENOMIC DNA]</scope>
    <source>
        <strain evidence="1 2">Tr1</strain>
    </source>
</reference>
<evidence type="ECO:0000313" key="2">
    <source>
        <dbReference type="Proteomes" id="UP000236290"/>
    </source>
</evidence>
<accession>A0A2K0U2D6</accession>
<proteinExistence type="predicted"/>
<protein>
    <submittedName>
        <fullName evidence="1">Uncharacterized protein</fullName>
    </submittedName>
</protein>
<sequence length="77" mass="8762">MVKDFAIEEVEAWLTQEEVSLRKSFEEKLAGYIKGIMPVSEEREQAAKLKALVEARKTAYDKSDEFIRLGDGGGRRL</sequence>
<name>A0A2K0U2D6_TRIHA</name>
<organism evidence="1 2">
    <name type="scientific">Trichoderma harzianum</name>
    <name type="common">Hypocrea lixii</name>
    <dbReference type="NCBI Taxonomy" id="5544"/>
    <lineage>
        <taxon>Eukaryota</taxon>
        <taxon>Fungi</taxon>
        <taxon>Dikarya</taxon>
        <taxon>Ascomycota</taxon>
        <taxon>Pezizomycotina</taxon>
        <taxon>Sordariomycetes</taxon>
        <taxon>Hypocreomycetidae</taxon>
        <taxon>Hypocreales</taxon>
        <taxon>Hypocreaceae</taxon>
        <taxon>Trichoderma</taxon>
    </lineage>
</organism>
<dbReference type="AlphaFoldDB" id="A0A2K0U2D6"/>
<comment type="caution">
    <text evidence="1">The sequence shown here is derived from an EMBL/GenBank/DDBJ whole genome shotgun (WGS) entry which is preliminary data.</text>
</comment>
<dbReference type="EMBL" id="MTYI01000111">
    <property type="protein sequence ID" value="PNP51937.1"/>
    <property type="molecule type" value="Genomic_DNA"/>
</dbReference>
<dbReference type="Proteomes" id="UP000236290">
    <property type="component" value="Unassembled WGS sequence"/>
</dbReference>
<evidence type="ECO:0000313" key="1">
    <source>
        <dbReference type="EMBL" id="PNP51937.1"/>
    </source>
</evidence>
<gene>
    <name evidence="1" type="ORF">THARTR1_07146</name>
</gene>